<evidence type="ECO:0000313" key="2">
    <source>
        <dbReference type="EMBL" id="MPM92213.1"/>
    </source>
</evidence>
<sequence>MAVQRINPASLEQSPYYSQATLVPPGASMLYIGGQNAVTAAGAWIGLGDEAAQTAQAMKNVMACLEAVGAGVADLVSLEIKVVEGVDLALCQRAASGYLDLNSLPLISVSIVGQLARRGALVEISAVAAVIDPSDAAWLGRGTADDSAML</sequence>
<evidence type="ECO:0000256" key="1">
    <source>
        <dbReference type="ARBA" id="ARBA00010552"/>
    </source>
</evidence>
<evidence type="ECO:0008006" key="3">
    <source>
        <dbReference type="Google" id="ProtNLM"/>
    </source>
</evidence>
<name>A0A645DUE1_9ZZZZ</name>
<comment type="caution">
    <text evidence="2">The sequence shown here is derived from an EMBL/GenBank/DDBJ whole genome shotgun (WGS) entry which is preliminary data.</text>
</comment>
<reference evidence="2" key="1">
    <citation type="submission" date="2019-08" db="EMBL/GenBank/DDBJ databases">
        <authorList>
            <person name="Kucharzyk K."/>
            <person name="Murdoch R.W."/>
            <person name="Higgins S."/>
            <person name="Loffler F."/>
        </authorList>
    </citation>
    <scope>NUCLEOTIDE SEQUENCE</scope>
</reference>
<dbReference type="AlphaFoldDB" id="A0A645DUE1"/>
<gene>
    <name evidence="2" type="ORF">SDC9_139348</name>
</gene>
<dbReference type="PANTHER" id="PTHR11803">
    <property type="entry name" value="2-IMINOBUTANOATE/2-IMINOPROPANOATE DEAMINASE RIDA"/>
    <property type="match status" value="1"/>
</dbReference>
<accession>A0A645DUE1</accession>
<dbReference type="Pfam" id="PF01042">
    <property type="entry name" value="Ribonuc_L-PSP"/>
    <property type="match status" value="1"/>
</dbReference>
<dbReference type="PANTHER" id="PTHR11803:SF58">
    <property type="entry name" value="PROTEIN HMF1-RELATED"/>
    <property type="match status" value="1"/>
</dbReference>
<comment type="similarity">
    <text evidence="1">Belongs to the RutC family.</text>
</comment>
<dbReference type="GO" id="GO:0019239">
    <property type="term" value="F:deaminase activity"/>
    <property type="evidence" value="ECO:0007669"/>
    <property type="project" value="TreeGrafter"/>
</dbReference>
<organism evidence="2">
    <name type="scientific">bioreactor metagenome</name>
    <dbReference type="NCBI Taxonomy" id="1076179"/>
    <lineage>
        <taxon>unclassified sequences</taxon>
        <taxon>metagenomes</taxon>
        <taxon>ecological metagenomes</taxon>
    </lineage>
</organism>
<dbReference type="SUPFAM" id="SSF55298">
    <property type="entry name" value="YjgF-like"/>
    <property type="match status" value="1"/>
</dbReference>
<protein>
    <recommendedName>
        <fullName evidence="3">Aminoacrylate peracid reductase RutC</fullName>
    </recommendedName>
</protein>
<dbReference type="GO" id="GO:0005829">
    <property type="term" value="C:cytosol"/>
    <property type="evidence" value="ECO:0007669"/>
    <property type="project" value="TreeGrafter"/>
</dbReference>
<dbReference type="EMBL" id="VSSQ01039185">
    <property type="protein sequence ID" value="MPM92213.1"/>
    <property type="molecule type" value="Genomic_DNA"/>
</dbReference>
<dbReference type="Gene3D" id="3.30.1330.40">
    <property type="entry name" value="RutC-like"/>
    <property type="match status" value="1"/>
</dbReference>
<dbReference type="InterPro" id="IPR035959">
    <property type="entry name" value="RutC-like_sf"/>
</dbReference>
<proteinExistence type="inferred from homology"/>
<dbReference type="InterPro" id="IPR006175">
    <property type="entry name" value="YjgF/YER057c/UK114"/>
</dbReference>
<dbReference type="CDD" id="cd00448">
    <property type="entry name" value="YjgF_YER057c_UK114_family"/>
    <property type="match status" value="1"/>
</dbReference>